<evidence type="ECO:0000313" key="1">
    <source>
        <dbReference type="EMBL" id="MDI9239910.1"/>
    </source>
</evidence>
<proteinExistence type="predicted"/>
<sequence>MERSVMERQGQRSRKGRHSEEEIEAAILGVPDEFSRELFCLVFRPCAMRTSSRDIEKMLLARVLKECKNRSIDLVVARLTYSISQIELGSVRNASRAAGALERQRTILEFAQTRRWPSPRLEYRNLTWGVVSELIECRASLGRCAFEDRVLSHEDCMPAGGPVMRSELARARALRITWHAYHKSWKEPYEWAFGHCFDALREANRKVIRRLGGAVSATEAAGWRTP</sequence>
<dbReference type="RefSeq" id="WP_283213273.1">
    <property type="nucleotide sequence ID" value="NZ_JASGBI010000001.1"/>
</dbReference>
<accession>A0ABT6XID3</accession>
<gene>
    <name evidence="1" type="ORF">QLQ15_13440</name>
</gene>
<evidence type="ECO:0000313" key="2">
    <source>
        <dbReference type="Proteomes" id="UP001321580"/>
    </source>
</evidence>
<dbReference type="EMBL" id="JASGBI010000001">
    <property type="protein sequence ID" value="MDI9239910.1"/>
    <property type="molecule type" value="Genomic_DNA"/>
</dbReference>
<reference evidence="1 2" key="1">
    <citation type="submission" date="2023-05" db="EMBL/GenBank/DDBJ databases">
        <title>Lysobacter sp. strain LF1 Genome sequencing and assembly.</title>
        <authorList>
            <person name="Jung Y."/>
        </authorList>
    </citation>
    <scope>NUCLEOTIDE SEQUENCE [LARGE SCALE GENOMIC DNA]</scope>
    <source>
        <strain evidence="1 2">LF1</strain>
    </source>
</reference>
<name>A0ABT6XID3_9GAMM</name>
<keyword evidence="2" id="KW-1185">Reference proteome</keyword>
<comment type="caution">
    <text evidence="1">The sequence shown here is derived from an EMBL/GenBank/DDBJ whole genome shotgun (WGS) entry which is preliminary data.</text>
</comment>
<protein>
    <submittedName>
        <fullName evidence="1">Uncharacterized protein</fullName>
    </submittedName>
</protein>
<dbReference type="Proteomes" id="UP001321580">
    <property type="component" value="Unassembled WGS sequence"/>
</dbReference>
<organism evidence="1 2">
    <name type="scientific">Lysobacter stagni</name>
    <dbReference type="NCBI Taxonomy" id="3045172"/>
    <lineage>
        <taxon>Bacteria</taxon>
        <taxon>Pseudomonadati</taxon>
        <taxon>Pseudomonadota</taxon>
        <taxon>Gammaproteobacteria</taxon>
        <taxon>Lysobacterales</taxon>
        <taxon>Lysobacteraceae</taxon>
        <taxon>Lysobacter</taxon>
    </lineage>
</organism>